<dbReference type="RefSeq" id="WP_001057867.1">
    <property type="nucleotide sequence ID" value="NZ_AP031576.1"/>
</dbReference>
<dbReference type="Proteomes" id="UP000439424">
    <property type="component" value="Unassembled WGS sequence"/>
</dbReference>
<evidence type="ECO:0000313" key="1">
    <source>
        <dbReference type="EMBL" id="KQE00978.1"/>
    </source>
</evidence>
<name>A0A0E1FQC3_ACIBA</name>
<dbReference type="KEGG" id="abk:LX00_17570"/>
<reference evidence="2 4" key="2">
    <citation type="submission" date="2019-11" db="EMBL/GenBank/DDBJ databases">
        <title>Multidrug-resistant Acinetobacter baumannii moving toward extensively drug-resistant over fifteen years in South of Brazil.</title>
        <authorList>
            <person name="Fedrigo N.H."/>
            <person name="Cerdeira L."/>
            <person name="Fuga B."/>
            <person name="Marini P.V.B."/>
            <person name="Shinohara D.R."/>
            <person name="Carrara-Marroni F.E."/>
            <person name="Lincopan N."/>
            <person name="Tognim M.C.B."/>
        </authorList>
    </citation>
    <scope>NUCLEOTIDE SEQUENCE [LARGE SCALE GENOMIC DNA]</scope>
    <source>
        <strain evidence="2 4">Ac576</strain>
    </source>
</reference>
<dbReference type="EMBL" id="WPIP01000090">
    <property type="protein sequence ID" value="MVM92349.1"/>
    <property type="molecule type" value="Genomic_DNA"/>
</dbReference>
<gene>
    <name evidence="1" type="ORF">APD33_20880</name>
    <name evidence="2" type="ORF">GNY86_12530</name>
</gene>
<dbReference type="AlphaFoldDB" id="A0A0E1FQC3"/>
<accession>A0A0E1FQC3</accession>
<dbReference type="EMBL" id="LLGC01000207">
    <property type="protein sequence ID" value="KQE00978.1"/>
    <property type="molecule type" value="Genomic_DNA"/>
</dbReference>
<evidence type="ECO:0000313" key="4">
    <source>
        <dbReference type="Proteomes" id="UP000439424"/>
    </source>
</evidence>
<protein>
    <submittedName>
        <fullName evidence="2">Uncharacterized protein</fullName>
    </submittedName>
</protein>
<sequence>MNNAQFKIECFRNGLYSPEQIIEFYKVVHTEETKYNSRDAQLWINGKSSREYQIDPKAIQIVDMLNAIRSEVIAKEKERIELGNPRYKYLFKGEQALWSEHQEFINLPVNFYNSIMVELGKKDLIYFEFSKKDIES</sequence>
<dbReference type="GeneID" id="89667094"/>
<proteinExistence type="predicted"/>
<dbReference type="Proteomes" id="UP000051449">
    <property type="component" value="Unassembled WGS sequence"/>
</dbReference>
<dbReference type="KEGG" id="abau:IX87_13215"/>
<reference evidence="1 3" key="1">
    <citation type="submission" date="2015-10" db="EMBL/GenBank/DDBJ databases">
        <title>The utility of whole genome sequencing in characterizing Acinetobacter epidemiology and analyzing hospital outbreaks.</title>
        <authorList>
            <person name="Ozer E.A."/>
            <person name="Fitzpatrick M.A."/>
            <person name="Hauser A.R."/>
        </authorList>
    </citation>
    <scope>NUCLEOTIDE SEQUENCE [LARGE SCALE GENOMIC DNA]</scope>
    <source>
        <strain evidence="1 3">ABBL072</strain>
    </source>
</reference>
<evidence type="ECO:0000313" key="2">
    <source>
        <dbReference type="EMBL" id="MVM92349.1"/>
    </source>
</evidence>
<dbReference type="KEGG" id="abaa:IX88_03715"/>
<organism evidence="2 4">
    <name type="scientific">Acinetobacter baumannii</name>
    <dbReference type="NCBI Taxonomy" id="470"/>
    <lineage>
        <taxon>Bacteria</taxon>
        <taxon>Pseudomonadati</taxon>
        <taxon>Pseudomonadota</taxon>
        <taxon>Gammaproteobacteria</taxon>
        <taxon>Moraxellales</taxon>
        <taxon>Moraxellaceae</taxon>
        <taxon>Acinetobacter</taxon>
        <taxon>Acinetobacter calcoaceticus/baumannii complex</taxon>
    </lineage>
</organism>
<comment type="caution">
    <text evidence="2">The sequence shown here is derived from an EMBL/GenBank/DDBJ whole genome shotgun (WGS) entry which is preliminary data.</text>
</comment>
<evidence type="ECO:0000313" key="3">
    <source>
        <dbReference type="Proteomes" id="UP000051449"/>
    </source>
</evidence>